<dbReference type="RefSeq" id="XP_027620341.1">
    <property type="nucleotide sequence ID" value="XM_027764540.1"/>
</dbReference>
<dbReference type="AlphaFoldDB" id="A0A401H4S3"/>
<gene>
    <name evidence="1" type="ORF">SCP_1600900</name>
</gene>
<dbReference type="Proteomes" id="UP000287166">
    <property type="component" value="Unassembled WGS sequence"/>
</dbReference>
<dbReference type="InParanoid" id="A0A401H4S3"/>
<sequence>MFEHPRVPVQPAHIPQRPLRARAPGDATKVRTLLCANLVAARVDLLRRASGPIVVPDCARSTEVNMWWIAGGGELGTGSEVGMYALRIPRARAVMASSSRWAELH</sequence>
<keyword evidence="2" id="KW-1185">Reference proteome</keyword>
<evidence type="ECO:0000313" key="2">
    <source>
        <dbReference type="Proteomes" id="UP000287166"/>
    </source>
</evidence>
<evidence type="ECO:0000313" key="1">
    <source>
        <dbReference type="EMBL" id="GBE89428.1"/>
    </source>
</evidence>
<name>A0A401H4S3_9APHY</name>
<accession>A0A401H4S3</accession>
<protein>
    <submittedName>
        <fullName evidence="1">Uncharacterized protein</fullName>
    </submittedName>
</protein>
<organism evidence="1 2">
    <name type="scientific">Sparassis crispa</name>
    <dbReference type="NCBI Taxonomy" id="139825"/>
    <lineage>
        <taxon>Eukaryota</taxon>
        <taxon>Fungi</taxon>
        <taxon>Dikarya</taxon>
        <taxon>Basidiomycota</taxon>
        <taxon>Agaricomycotina</taxon>
        <taxon>Agaricomycetes</taxon>
        <taxon>Polyporales</taxon>
        <taxon>Sparassidaceae</taxon>
        <taxon>Sparassis</taxon>
    </lineage>
</organism>
<dbReference type="GeneID" id="38786345"/>
<reference evidence="1 2" key="1">
    <citation type="journal article" date="2018" name="Sci. Rep.">
        <title>Genome sequence of the cauliflower mushroom Sparassis crispa (Hanabiratake) and its association with beneficial usage.</title>
        <authorList>
            <person name="Kiyama R."/>
            <person name="Furutani Y."/>
            <person name="Kawaguchi K."/>
            <person name="Nakanishi T."/>
        </authorList>
    </citation>
    <scope>NUCLEOTIDE SEQUENCE [LARGE SCALE GENOMIC DNA]</scope>
</reference>
<proteinExistence type="predicted"/>
<dbReference type="EMBL" id="BFAD01000016">
    <property type="protein sequence ID" value="GBE89428.1"/>
    <property type="molecule type" value="Genomic_DNA"/>
</dbReference>
<comment type="caution">
    <text evidence="1">The sequence shown here is derived from an EMBL/GenBank/DDBJ whole genome shotgun (WGS) entry which is preliminary data.</text>
</comment>